<comment type="similarity">
    <text evidence="1">Belongs to the sel-1 family.</text>
</comment>
<dbReference type="InterPro" id="IPR019734">
    <property type="entry name" value="TPR_rpt"/>
</dbReference>
<comment type="caution">
    <text evidence="5">The sequence shown here is derived from an EMBL/GenBank/DDBJ whole genome shotgun (WGS) entry which is preliminary data.</text>
</comment>
<dbReference type="SMART" id="SM00220">
    <property type="entry name" value="S_TKc"/>
    <property type="match status" value="1"/>
</dbReference>
<dbReference type="Pfam" id="PF00069">
    <property type="entry name" value="Pkinase"/>
    <property type="match status" value="1"/>
</dbReference>
<reference evidence="5 6" key="1">
    <citation type="submission" date="2024-04" db="EMBL/GenBank/DDBJ databases">
        <title>Tritrichomonas musculus Genome.</title>
        <authorList>
            <person name="Alves-Ferreira E."/>
            <person name="Grigg M."/>
            <person name="Lorenzi H."/>
            <person name="Galac M."/>
        </authorList>
    </citation>
    <scope>NUCLEOTIDE SEQUENCE [LARGE SCALE GENOMIC DNA]</scope>
    <source>
        <strain evidence="5 6">EAF2021</strain>
    </source>
</reference>
<sequence length="964" mass="110088">MLGSASPISRINKKKLEPIITRPDISTKKPKSPSEKAETKNKIHEPISPHEPTFSASSSRLKSPKQKIKRSYGKYILDLSNYEIIEQLQNGVIGSTNIIRCRKTNKSFTSKTSLYESNPQNNTLILHDIGLLIRIQQPTIIKIQGFSYENFEKRNNLTILKEYFSRTSLSNLIEKTNLSQFISDYSNTKRQIILVGITRGMMILHKNRIIHGDLKSENILLDKNYYPKITDYGLTKIFNSSSEMLSNINTVAYLAPEVLQDSPISQKSDVYSFGILMYEVLSNSRAYKDIFSSEDFDLSDFKEKIINGQRPEFTFPIKDNLKQMIESCWSSDPSDRPTFSELFCKLSLTDEDNFIEFEDNCYRPIIDCDDRMNFCLEDVNSDELFAYVEDVTEDAQLQSKNDEIERLIMSHKEATKAFNEQKSQVSYLTKYILQLKEDNAKLRSDNRHLTAQNTSLTDKNDFLKREISQMAPQMLDGREVTSMETYDKFISALSSFLGGDEERDPERAHQLLQEASQGNNSTASFMLGLLYEHGINARKDLSLATEYYTKAAEQGNSYGFYRLGYCFHHGIDFPEDIDQAIAYYKKAADLNNVDAIATLADFDEKGIHVDQDVQKQLEFAQKAAERGDVFSLYRLGLFYEEGSVVEKDDEKAFNYYRMASEGGNVDALCKVADFYNEGKGGVERDTLKALELYEKAASLGNTKASFAAGVHYDEVEPDYEKALKHYEFCNERKYAPVYFYLARMYEEGRGVQIDLPKAVDLYQKAAEKNDSRAQFALARMLEEGRGLKRDIPKAIDFYQTAAVNGYSEAYYRLGLLYEKGNDVIELDDIERSIEFFTKAAQLGDTRAMNTLANLYENGTNVKTDIPKARHYYEMSAERGDPDGYVGLGGLYVGFKDGCPDVEKAEECFMKAADMGSVKACLELGELYEKNPQCKNVEKAREWYQKAEEKGSELAKQRLNRLEKK</sequence>
<dbReference type="InterPro" id="IPR011990">
    <property type="entry name" value="TPR-like_helical_dom_sf"/>
</dbReference>
<dbReference type="SUPFAM" id="SSF56112">
    <property type="entry name" value="Protein kinase-like (PK-like)"/>
    <property type="match status" value="1"/>
</dbReference>
<evidence type="ECO:0000313" key="6">
    <source>
        <dbReference type="Proteomes" id="UP001470230"/>
    </source>
</evidence>
<dbReference type="Gene3D" id="1.10.510.10">
    <property type="entry name" value="Transferase(Phosphotransferase) domain 1"/>
    <property type="match status" value="1"/>
</dbReference>
<dbReference type="SMART" id="SM00671">
    <property type="entry name" value="SEL1"/>
    <property type="match status" value="13"/>
</dbReference>
<keyword evidence="6" id="KW-1185">Reference proteome</keyword>
<evidence type="ECO:0000259" key="4">
    <source>
        <dbReference type="PROSITE" id="PS50011"/>
    </source>
</evidence>
<dbReference type="InterPro" id="IPR008271">
    <property type="entry name" value="Ser/Thr_kinase_AS"/>
</dbReference>
<dbReference type="Proteomes" id="UP001470230">
    <property type="component" value="Unassembled WGS sequence"/>
</dbReference>
<dbReference type="InterPro" id="IPR011009">
    <property type="entry name" value="Kinase-like_dom_sf"/>
</dbReference>
<feature type="region of interest" description="Disordered" evidence="3">
    <location>
        <begin position="1"/>
        <end position="65"/>
    </location>
</feature>
<name>A0ABR2JNH0_9EUKA</name>
<dbReference type="SUPFAM" id="SSF81901">
    <property type="entry name" value="HCP-like"/>
    <property type="match status" value="2"/>
</dbReference>
<keyword evidence="2" id="KW-0175">Coiled coil</keyword>
<feature type="coiled-coil region" evidence="2">
    <location>
        <begin position="432"/>
        <end position="466"/>
    </location>
</feature>
<dbReference type="Pfam" id="PF08238">
    <property type="entry name" value="Sel1"/>
    <property type="match status" value="13"/>
</dbReference>
<evidence type="ECO:0000256" key="3">
    <source>
        <dbReference type="SAM" id="MobiDB-lite"/>
    </source>
</evidence>
<dbReference type="PROSITE" id="PS50011">
    <property type="entry name" value="PROTEIN_KINASE_DOM"/>
    <property type="match status" value="1"/>
</dbReference>
<proteinExistence type="inferred from homology"/>
<dbReference type="InterPro" id="IPR000719">
    <property type="entry name" value="Prot_kinase_dom"/>
</dbReference>
<evidence type="ECO:0000313" key="5">
    <source>
        <dbReference type="EMBL" id="KAK8880346.1"/>
    </source>
</evidence>
<feature type="compositionally biased region" description="Basic and acidic residues" evidence="3">
    <location>
        <begin position="32"/>
        <end position="48"/>
    </location>
</feature>
<evidence type="ECO:0000256" key="1">
    <source>
        <dbReference type="ARBA" id="ARBA00038101"/>
    </source>
</evidence>
<accession>A0ABR2JNH0</accession>
<dbReference type="SMART" id="SM00028">
    <property type="entry name" value="TPR"/>
    <property type="match status" value="4"/>
</dbReference>
<gene>
    <name evidence="5" type="ORF">M9Y10_003012</name>
</gene>
<dbReference type="PANTHER" id="PTHR11102:SF160">
    <property type="entry name" value="ERAD-ASSOCIATED E3 UBIQUITIN-PROTEIN LIGASE COMPONENT HRD3"/>
    <property type="match status" value="1"/>
</dbReference>
<protein>
    <recommendedName>
        <fullName evidence="4">Protein kinase domain-containing protein</fullName>
    </recommendedName>
</protein>
<dbReference type="InterPro" id="IPR050767">
    <property type="entry name" value="Sel1_AlgK"/>
</dbReference>
<dbReference type="PROSITE" id="PS00108">
    <property type="entry name" value="PROTEIN_KINASE_ST"/>
    <property type="match status" value="1"/>
</dbReference>
<feature type="domain" description="Protein kinase" evidence="4">
    <location>
        <begin position="82"/>
        <end position="355"/>
    </location>
</feature>
<dbReference type="PANTHER" id="PTHR11102">
    <property type="entry name" value="SEL-1-LIKE PROTEIN"/>
    <property type="match status" value="1"/>
</dbReference>
<evidence type="ECO:0000256" key="2">
    <source>
        <dbReference type="SAM" id="Coils"/>
    </source>
</evidence>
<dbReference type="EMBL" id="JAPFFF010000010">
    <property type="protein sequence ID" value="KAK8880346.1"/>
    <property type="molecule type" value="Genomic_DNA"/>
</dbReference>
<dbReference type="Gene3D" id="1.25.40.10">
    <property type="entry name" value="Tetratricopeptide repeat domain"/>
    <property type="match status" value="3"/>
</dbReference>
<dbReference type="InterPro" id="IPR006597">
    <property type="entry name" value="Sel1-like"/>
</dbReference>
<organism evidence="5 6">
    <name type="scientific">Tritrichomonas musculus</name>
    <dbReference type="NCBI Taxonomy" id="1915356"/>
    <lineage>
        <taxon>Eukaryota</taxon>
        <taxon>Metamonada</taxon>
        <taxon>Parabasalia</taxon>
        <taxon>Tritrichomonadida</taxon>
        <taxon>Tritrichomonadidae</taxon>
        <taxon>Tritrichomonas</taxon>
    </lineage>
</organism>